<accession>A0ABN8QXH9</accession>
<dbReference type="Proteomes" id="UP001159405">
    <property type="component" value="Unassembled WGS sequence"/>
</dbReference>
<evidence type="ECO:0000313" key="8">
    <source>
        <dbReference type="EMBL" id="CAH3171722.1"/>
    </source>
</evidence>
<dbReference type="Pfam" id="PF00536">
    <property type="entry name" value="SAM_1"/>
    <property type="match status" value="1"/>
</dbReference>
<dbReference type="SMART" id="SM00561">
    <property type="entry name" value="MBT"/>
    <property type="match status" value="4"/>
</dbReference>
<dbReference type="InterPro" id="IPR001660">
    <property type="entry name" value="SAM"/>
</dbReference>
<proteinExistence type="predicted"/>
<keyword evidence="4" id="KW-0539">Nucleus</keyword>
<comment type="subcellular location">
    <subcellularLocation>
        <location evidence="1">Nucleus</location>
    </subcellularLocation>
</comment>
<dbReference type="SMART" id="SM00454">
    <property type="entry name" value="SAM"/>
    <property type="match status" value="1"/>
</dbReference>
<dbReference type="Gene3D" id="2.30.30.140">
    <property type="match status" value="4"/>
</dbReference>
<protein>
    <recommendedName>
        <fullName evidence="7">SAM domain-containing protein</fullName>
    </recommendedName>
</protein>
<dbReference type="Gene3D" id="3.90.1150.190">
    <property type="entry name" value="SLED domain"/>
    <property type="match status" value="1"/>
</dbReference>
<feature type="repeat" description="MBT" evidence="5">
    <location>
        <begin position="261"/>
        <end position="373"/>
    </location>
</feature>
<dbReference type="InterPro" id="IPR021987">
    <property type="entry name" value="SLED"/>
</dbReference>
<reference evidence="8 9" key="1">
    <citation type="submission" date="2022-05" db="EMBL/GenBank/DDBJ databases">
        <authorList>
            <consortium name="Genoscope - CEA"/>
            <person name="William W."/>
        </authorList>
    </citation>
    <scope>NUCLEOTIDE SEQUENCE [LARGE SCALE GENOMIC DNA]</scope>
</reference>
<feature type="compositionally biased region" description="Basic and acidic residues" evidence="6">
    <location>
        <begin position="1"/>
        <end position="19"/>
    </location>
</feature>
<feature type="region of interest" description="Disordered" evidence="6">
    <location>
        <begin position="559"/>
        <end position="593"/>
    </location>
</feature>
<keyword evidence="9" id="KW-1185">Reference proteome</keyword>
<feature type="region of interest" description="Disordered" evidence="6">
    <location>
        <begin position="1"/>
        <end position="35"/>
    </location>
</feature>
<evidence type="ECO:0000256" key="1">
    <source>
        <dbReference type="ARBA" id="ARBA00004123"/>
    </source>
</evidence>
<dbReference type="InterPro" id="IPR004092">
    <property type="entry name" value="Mbt"/>
</dbReference>
<keyword evidence="2" id="KW-0678">Repressor</keyword>
<feature type="compositionally biased region" description="Basic and acidic residues" evidence="6">
    <location>
        <begin position="780"/>
        <end position="795"/>
    </location>
</feature>
<evidence type="ECO:0000259" key="7">
    <source>
        <dbReference type="PROSITE" id="PS50105"/>
    </source>
</evidence>
<evidence type="ECO:0000256" key="2">
    <source>
        <dbReference type="ARBA" id="ARBA00022491"/>
    </source>
</evidence>
<evidence type="ECO:0000256" key="4">
    <source>
        <dbReference type="ARBA" id="ARBA00023242"/>
    </source>
</evidence>
<dbReference type="InterPro" id="IPR038348">
    <property type="entry name" value="SLED_sf"/>
</dbReference>
<feature type="repeat" description="MBT" evidence="5">
    <location>
        <begin position="381"/>
        <end position="480"/>
    </location>
</feature>
<comment type="caution">
    <text evidence="8">The sequence shown here is derived from an EMBL/GenBank/DDBJ whole genome shotgun (WGS) entry which is preliminary data.</text>
</comment>
<feature type="region of interest" description="Disordered" evidence="6">
    <location>
        <begin position="501"/>
        <end position="525"/>
    </location>
</feature>
<sequence length="969" mass="107747">MDKDLNTRKRKKSIDDASRNVKKSMKNGSGSDEEDEDLFSWEEYLKKCHAKAVPKESFKHVQDTKVQGFVPGMKLECMDRTSLETDTYWIATVVMASGPLLLLRYDGYDDDRSGDFWCDAASDELQPIGWCTRTNNILIPPAAIRHKESNWAKFLMHDLKNAVCAPEHLFHRRSDPDEENQLKPGLKLELLHADDPLSYWVAAIVDAYGLRLRLRLEGSENEADDVWVYFLANNVHQLGWGKKNNLKLNIPSVLKTKYPNKDWAQVRGRLLGLCNLTTEDASLNKALNKSDSLPKPHGFTTGLKLEAVNPKDPSSICAATVSKVANEIFFQVEIDSLISCGDGSRPSMWCSSSSRNIFPVGWCARNNIQLTPPPGYLVHPFRWQTYLEYTKSTAAPSSLFSSEHDIPSHEFDIGMKLEAVDQTDSSTMTVATVTQVVGRTMWVLLNGYKHDSVEHIYDVESFDLYPVGWCSMNGHPLLTPRVQRPPEENRRLASLRATRQREIKRTTSDSGVANATNTTNITPANNLNTDTSINCENVKSAKSAQDSNNLDTLDVVEDSKESAMVESSGLKEETKEWPKKEEPKTETPEKKVPITPKGKYELRASTLMPRNYEIKDEDDEEEDVKKDDKNVEAVIDLTEDDDAPVVTNETLDKKDGPKVCIYVKKSCEPGPFLKPAKIATIPSVIGPDGPNVVLRQLVEQIVLSAHSSKQVLKLLASETDKMTISAILRTLRTKLSLCENLISLNRVALCLNCDAVKVTKSSESPRKLNETTPKANKPVPQEDSKTVPSKREATKEVTTNVNNKPASNPVKAFIPVEKPVVNTAKTVTPISKPAGNPSKATTTVSKLKVNTVKPPTSLQAASNFTLSSQLPQSVSAVSSAVPEPSRSESPSVTASRLSKHITKWNVDEVVDFIRTTDCHKFADDFLKQEIDGRALTLLSLDEIHKCLGVTLGPAIKLHFTVQNLVKKHR</sequence>
<dbReference type="Pfam" id="PF02820">
    <property type="entry name" value="MBT"/>
    <property type="match status" value="4"/>
</dbReference>
<feature type="repeat" description="MBT" evidence="5">
    <location>
        <begin position="39"/>
        <end position="141"/>
    </location>
</feature>
<dbReference type="PANTHER" id="PTHR12247">
    <property type="entry name" value="POLYCOMB GROUP PROTEIN"/>
    <property type="match status" value="1"/>
</dbReference>
<evidence type="ECO:0000313" key="9">
    <source>
        <dbReference type="Proteomes" id="UP001159405"/>
    </source>
</evidence>
<evidence type="ECO:0000256" key="6">
    <source>
        <dbReference type="SAM" id="MobiDB-lite"/>
    </source>
</evidence>
<dbReference type="CDD" id="cd20096">
    <property type="entry name" value="MBT_SFMBT_rpt4"/>
    <property type="match status" value="1"/>
</dbReference>
<dbReference type="CDD" id="cd20095">
    <property type="entry name" value="MBT_SFMBT_rpt3"/>
    <property type="match status" value="1"/>
</dbReference>
<organism evidence="8 9">
    <name type="scientific">Porites lobata</name>
    <dbReference type="NCBI Taxonomy" id="104759"/>
    <lineage>
        <taxon>Eukaryota</taxon>
        <taxon>Metazoa</taxon>
        <taxon>Cnidaria</taxon>
        <taxon>Anthozoa</taxon>
        <taxon>Hexacorallia</taxon>
        <taxon>Scleractinia</taxon>
        <taxon>Fungiina</taxon>
        <taxon>Poritidae</taxon>
        <taxon>Porites</taxon>
    </lineage>
</organism>
<dbReference type="SUPFAM" id="SSF47769">
    <property type="entry name" value="SAM/Pointed domain"/>
    <property type="match status" value="1"/>
</dbReference>
<feature type="region of interest" description="Disordered" evidence="6">
    <location>
        <begin position="761"/>
        <end position="804"/>
    </location>
</feature>
<dbReference type="PROSITE" id="PS51079">
    <property type="entry name" value="MBT"/>
    <property type="match status" value="4"/>
</dbReference>
<feature type="compositionally biased region" description="Low complexity" evidence="6">
    <location>
        <begin position="513"/>
        <end position="525"/>
    </location>
</feature>
<dbReference type="SUPFAM" id="SSF63748">
    <property type="entry name" value="Tudor/PWWP/MBT"/>
    <property type="match status" value="4"/>
</dbReference>
<evidence type="ECO:0000256" key="5">
    <source>
        <dbReference type="PROSITE-ProRule" id="PRU00459"/>
    </source>
</evidence>
<dbReference type="Gene3D" id="1.10.150.50">
    <property type="entry name" value="Transcription Factor, Ets-1"/>
    <property type="match status" value="1"/>
</dbReference>
<dbReference type="Pfam" id="PF12140">
    <property type="entry name" value="SLED"/>
    <property type="match status" value="1"/>
</dbReference>
<dbReference type="CDD" id="cd20093">
    <property type="entry name" value="MBT_SFMBT_rpt1"/>
    <property type="match status" value="1"/>
</dbReference>
<dbReference type="CDD" id="cd09509">
    <property type="entry name" value="SAM_Polycomb"/>
    <property type="match status" value="1"/>
</dbReference>
<name>A0ABN8QXH9_9CNID</name>
<feature type="domain" description="SAM" evidence="7">
    <location>
        <begin position="904"/>
        <end position="950"/>
    </location>
</feature>
<dbReference type="InterPro" id="IPR013761">
    <property type="entry name" value="SAM/pointed_sf"/>
</dbReference>
<dbReference type="PROSITE" id="PS50105">
    <property type="entry name" value="SAM_DOMAIN"/>
    <property type="match status" value="1"/>
</dbReference>
<feature type="repeat" description="MBT" evidence="5">
    <location>
        <begin position="149"/>
        <end position="251"/>
    </location>
</feature>
<dbReference type="InterPro" id="IPR050548">
    <property type="entry name" value="PcG_chromatin_remod_factors"/>
</dbReference>
<dbReference type="EMBL" id="CALNXK010000166">
    <property type="protein sequence ID" value="CAH3171722.1"/>
    <property type="molecule type" value="Genomic_DNA"/>
</dbReference>
<gene>
    <name evidence="8" type="ORF">PLOB_00012081</name>
</gene>
<evidence type="ECO:0000256" key="3">
    <source>
        <dbReference type="ARBA" id="ARBA00022737"/>
    </source>
</evidence>
<keyword evidence="3" id="KW-0677">Repeat</keyword>